<keyword evidence="5" id="KW-0378">Hydrolase</keyword>
<evidence type="ECO:0000256" key="2">
    <source>
        <dbReference type="ARBA" id="ARBA00004818"/>
    </source>
</evidence>
<dbReference type="InterPro" id="IPR006439">
    <property type="entry name" value="HAD-SF_hydro_IA"/>
</dbReference>
<evidence type="ECO:0000256" key="3">
    <source>
        <dbReference type="ARBA" id="ARBA00006171"/>
    </source>
</evidence>
<dbReference type="InterPro" id="IPR050155">
    <property type="entry name" value="HAD-like_hydrolase_sf"/>
</dbReference>
<dbReference type="InterPro" id="IPR023214">
    <property type="entry name" value="HAD_sf"/>
</dbReference>
<proteinExistence type="inferred from homology"/>
<gene>
    <name evidence="5" type="ORF">SAMN06265337_1013</name>
</gene>
<evidence type="ECO:0000313" key="5">
    <source>
        <dbReference type="EMBL" id="SNC64105.1"/>
    </source>
</evidence>
<dbReference type="GO" id="GO:0008967">
    <property type="term" value="F:phosphoglycolate phosphatase activity"/>
    <property type="evidence" value="ECO:0007669"/>
    <property type="project" value="UniProtKB-EC"/>
</dbReference>
<comment type="catalytic activity">
    <reaction evidence="1">
        <text>2-phosphoglycolate + H2O = glycolate + phosphate</text>
        <dbReference type="Rhea" id="RHEA:14369"/>
        <dbReference type="ChEBI" id="CHEBI:15377"/>
        <dbReference type="ChEBI" id="CHEBI:29805"/>
        <dbReference type="ChEBI" id="CHEBI:43474"/>
        <dbReference type="ChEBI" id="CHEBI:58033"/>
        <dbReference type="EC" id="3.1.3.18"/>
    </reaction>
</comment>
<dbReference type="SUPFAM" id="SSF56784">
    <property type="entry name" value="HAD-like"/>
    <property type="match status" value="1"/>
</dbReference>
<dbReference type="AlphaFoldDB" id="A0A212TDQ6"/>
<dbReference type="EC" id="3.1.3.18" evidence="4"/>
<dbReference type="PANTHER" id="PTHR43434">
    <property type="entry name" value="PHOSPHOGLYCOLATE PHOSPHATASE"/>
    <property type="match status" value="1"/>
</dbReference>
<dbReference type="Pfam" id="PF00702">
    <property type="entry name" value="Hydrolase"/>
    <property type="match status" value="1"/>
</dbReference>
<dbReference type="RefSeq" id="WP_170934699.1">
    <property type="nucleotide sequence ID" value="NZ_FYEW01000001.1"/>
</dbReference>
<accession>A0A212TDQ6</accession>
<evidence type="ECO:0000256" key="4">
    <source>
        <dbReference type="ARBA" id="ARBA00013078"/>
    </source>
</evidence>
<sequence length="237" mass="27308">MSIHWQQIKCVVFDVDGTLYTQHKLRGRMLRALVQHYSLRPWKLQELLMLQQFRIQREKQIAYAGANLEADQYEWVAQGNRYPVQQVRSVIDRWMFRHPLPYLQACRFPGVSEFFAALRAQGITIGIYSDYPAHDKLKALGLEADIIVSSTDSAINRLKPHPRGLLYIAQQLGLLPEQCLFIGDRPELDGACAEIAGMPYLIVEKQPFSDFTFYQTLTHQLHSTHLPVTYEPVIHSA</sequence>
<dbReference type="PRINTS" id="PR00413">
    <property type="entry name" value="HADHALOGNASE"/>
</dbReference>
<keyword evidence="6" id="KW-1185">Reference proteome</keyword>
<evidence type="ECO:0000313" key="6">
    <source>
        <dbReference type="Proteomes" id="UP000198131"/>
    </source>
</evidence>
<dbReference type="Proteomes" id="UP000198131">
    <property type="component" value="Unassembled WGS sequence"/>
</dbReference>
<comment type="similarity">
    <text evidence="3">Belongs to the HAD-like hydrolase superfamily. CbbY/CbbZ/Gph/YieH family.</text>
</comment>
<dbReference type="SFLD" id="SFLDS00003">
    <property type="entry name" value="Haloacid_Dehalogenase"/>
    <property type="match status" value="1"/>
</dbReference>
<dbReference type="Gene3D" id="3.40.50.1000">
    <property type="entry name" value="HAD superfamily/HAD-like"/>
    <property type="match status" value="1"/>
</dbReference>
<evidence type="ECO:0000256" key="1">
    <source>
        <dbReference type="ARBA" id="ARBA00000830"/>
    </source>
</evidence>
<dbReference type="InterPro" id="IPR036412">
    <property type="entry name" value="HAD-like_sf"/>
</dbReference>
<protein>
    <recommendedName>
        <fullName evidence="4">phosphoglycolate phosphatase</fullName>
        <ecNumber evidence="4">3.1.3.18</ecNumber>
    </recommendedName>
</protein>
<dbReference type="Gene3D" id="1.10.150.520">
    <property type="match status" value="1"/>
</dbReference>
<dbReference type="GO" id="GO:0006281">
    <property type="term" value="P:DNA repair"/>
    <property type="evidence" value="ECO:0007669"/>
    <property type="project" value="TreeGrafter"/>
</dbReference>
<dbReference type="PANTHER" id="PTHR43434:SF1">
    <property type="entry name" value="PHOSPHOGLYCOLATE PHOSPHATASE"/>
    <property type="match status" value="1"/>
</dbReference>
<dbReference type="NCBIfam" id="TIGR01549">
    <property type="entry name" value="HAD-SF-IA-v1"/>
    <property type="match status" value="1"/>
</dbReference>
<dbReference type="SFLD" id="SFLDG01129">
    <property type="entry name" value="C1.5:_HAD__Beta-PGM__Phosphata"/>
    <property type="match status" value="1"/>
</dbReference>
<dbReference type="EMBL" id="FYEW01000001">
    <property type="protein sequence ID" value="SNC64105.1"/>
    <property type="molecule type" value="Genomic_DNA"/>
</dbReference>
<organism evidence="5 6">
    <name type="scientific">Hymenobacter gelipurpurascens</name>
    <dbReference type="NCBI Taxonomy" id="89968"/>
    <lineage>
        <taxon>Bacteria</taxon>
        <taxon>Pseudomonadati</taxon>
        <taxon>Bacteroidota</taxon>
        <taxon>Cytophagia</taxon>
        <taxon>Cytophagales</taxon>
        <taxon>Hymenobacteraceae</taxon>
        <taxon>Hymenobacter</taxon>
    </lineage>
</organism>
<reference evidence="6" key="1">
    <citation type="submission" date="2017-06" db="EMBL/GenBank/DDBJ databases">
        <authorList>
            <person name="Varghese N."/>
            <person name="Submissions S."/>
        </authorList>
    </citation>
    <scope>NUCLEOTIDE SEQUENCE [LARGE SCALE GENOMIC DNA]</scope>
    <source>
        <strain evidence="6">DSM 11116</strain>
    </source>
</reference>
<name>A0A212TDQ6_9BACT</name>
<comment type="pathway">
    <text evidence="2">Organic acid metabolism; glycolate biosynthesis; glycolate from 2-phosphoglycolate: step 1/1.</text>
</comment>